<evidence type="ECO:0000256" key="2">
    <source>
        <dbReference type="ARBA" id="ARBA00023157"/>
    </source>
</evidence>
<dbReference type="SUPFAM" id="SSF56436">
    <property type="entry name" value="C-type lectin-like"/>
    <property type="match status" value="1"/>
</dbReference>
<feature type="non-terminal residue" evidence="4">
    <location>
        <position position="1"/>
    </location>
</feature>
<dbReference type="AlphaFoldDB" id="A0A2G9RNH5"/>
<evidence type="ECO:0000256" key="1">
    <source>
        <dbReference type="ARBA" id="ARBA00022734"/>
    </source>
</evidence>
<dbReference type="InterPro" id="IPR016186">
    <property type="entry name" value="C-type_lectin-like/link_sf"/>
</dbReference>
<gene>
    <name evidence="4" type="ORF">AB205_0035060</name>
</gene>
<feature type="domain" description="C-type lectin" evidence="3">
    <location>
        <begin position="10"/>
        <end position="127"/>
    </location>
</feature>
<dbReference type="Gene3D" id="3.10.100.10">
    <property type="entry name" value="Mannose-Binding Protein A, subunit A"/>
    <property type="match status" value="1"/>
</dbReference>
<keyword evidence="2" id="KW-1015">Disulfide bond</keyword>
<proteinExistence type="predicted"/>
<dbReference type="InterPro" id="IPR051379">
    <property type="entry name" value="C-type_Lectin_Receptor_IMM"/>
</dbReference>
<evidence type="ECO:0000313" key="4">
    <source>
        <dbReference type="EMBL" id="PIO29407.1"/>
    </source>
</evidence>
<sequence length="131" mass="15388">SLCSAGWTYYILSCYYKSSSYKSWKSAKEDCQNKTAHLVVINMEDEMNFLRDFSRSDVFWIGLAEENGTWAWVDGTSYESTPTFWQDDKSLDLPGHSDEKEKDCVQITYGDHWETYNCSSSFKYICEKEIW</sequence>
<name>A0A2G9RNH5_AQUCT</name>
<dbReference type="InterPro" id="IPR001304">
    <property type="entry name" value="C-type_lectin-like"/>
</dbReference>
<evidence type="ECO:0000259" key="3">
    <source>
        <dbReference type="PROSITE" id="PS50041"/>
    </source>
</evidence>
<dbReference type="OrthoDB" id="2142683at2759"/>
<dbReference type="PANTHER" id="PTHR46746">
    <property type="entry name" value="KILLER CELL LECTIN-LIKE RECEPTOR SUBFAMILY F MEMBER 2"/>
    <property type="match status" value="1"/>
</dbReference>
<dbReference type="SMART" id="SM00034">
    <property type="entry name" value="CLECT"/>
    <property type="match status" value="1"/>
</dbReference>
<dbReference type="GO" id="GO:0030246">
    <property type="term" value="F:carbohydrate binding"/>
    <property type="evidence" value="ECO:0007669"/>
    <property type="project" value="UniProtKB-KW"/>
</dbReference>
<dbReference type="Pfam" id="PF00059">
    <property type="entry name" value="Lectin_C"/>
    <property type="match status" value="1"/>
</dbReference>
<dbReference type="EMBL" id="KV935454">
    <property type="protein sequence ID" value="PIO29407.1"/>
    <property type="molecule type" value="Genomic_DNA"/>
</dbReference>
<protein>
    <recommendedName>
        <fullName evidence="3">C-type lectin domain-containing protein</fullName>
    </recommendedName>
</protein>
<reference evidence="4" key="1">
    <citation type="submission" date="2017-08" db="EMBL/GenBank/DDBJ databases">
        <title>Assembly of the North American Bullfrog Genome.</title>
        <authorList>
            <person name="Warren R.L."/>
            <person name="Vandervalk B.P."/>
            <person name="Kucuk E."/>
            <person name="Birol I."/>
            <person name="Helbing C."/>
            <person name="Pandoh P."/>
            <person name="Behsaz B."/>
            <person name="Mohamadi H."/>
            <person name="Chu J."/>
            <person name="Jackman S."/>
            <person name="Hammond S.A."/>
            <person name="Veldhoen N."/>
            <person name="Kirk H."/>
            <person name="Zhao Y."/>
            <person name="Coope R."/>
            <person name="Pleasance S."/>
            <person name="Moore R."/>
            <person name="Holt R."/>
        </authorList>
    </citation>
    <scope>NUCLEOTIDE SEQUENCE</scope>
    <source>
        <strain evidence="4">Bruno</strain>
        <tissue evidence="4">Liver</tissue>
    </source>
</reference>
<accession>A0A2G9RNH5</accession>
<dbReference type="InterPro" id="IPR016187">
    <property type="entry name" value="CTDL_fold"/>
</dbReference>
<organism evidence="4">
    <name type="scientific">Aquarana catesbeiana</name>
    <name type="common">American bullfrog</name>
    <name type="synonym">Rana catesbeiana</name>
    <dbReference type="NCBI Taxonomy" id="8400"/>
    <lineage>
        <taxon>Eukaryota</taxon>
        <taxon>Metazoa</taxon>
        <taxon>Chordata</taxon>
        <taxon>Craniata</taxon>
        <taxon>Vertebrata</taxon>
        <taxon>Euteleostomi</taxon>
        <taxon>Amphibia</taxon>
        <taxon>Batrachia</taxon>
        <taxon>Anura</taxon>
        <taxon>Neobatrachia</taxon>
        <taxon>Ranoidea</taxon>
        <taxon>Ranidae</taxon>
        <taxon>Aquarana</taxon>
    </lineage>
</organism>
<dbReference type="PANTHER" id="PTHR46746:SF9">
    <property type="entry name" value="CD209 ANTIGEN-LIKE PROTEIN C-LIKE"/>
    <property type="match status" value="1"/>
</dbReference>
<dbReference type="PROSITE" id="PS50041">
    <property type="entry name" value="C_TYPE_LECTIN_2"/>
    <property type="match status" value="1"/>
</dbReference>
<keyword evidence="1" id="KW-0430">Lectin</keyword>